<dbReference type="InterPro" id="IPR000380">
    <property type="entry name" value="Topo_IA"/>
</dbReference>
<comment type="subunit">
    <text evidence="12">Monomer.</text>
</comment>
<keyword evidence="4" id="KW-0677">Repeat</keyword>
<gene>
    <name evidence="12" type="primary">topA</name>
    <name evidence="16" type="ORF">CGSHi22421_03253</name>
</gene>
<dbReference type="HAMAP" id="MF_00952">
    <property type="entry name" value="Topoisom_1_prok"/>
    <property type="match status" value="1"/>
</dbReference>
<evidence type="ECO:0000256" key="11">
    <source>
        <dbReference type="ARBA" id="ARBA00053060"/>
    </source>
</evidence>
<evidence type="ECO:0000259" key="14">
    <source>
        <dbReference type="PROSITE" id="PS50880"/>
    </source>
</evidence>
<dbReference type="InterPro" id="IPR034149">
    <property type="entry name" value="TOPRIM_TopoI"/>
</dbReference>
<dbReference type="FunFam" id="1.10.290.10:FF:000002">
    <property type="entry name" value="DNA topoisomerase 1"/>
    <property type="match status" value="1"/>
</dbReference>
<feature type="domain" description="Topo IA-type catalytic" evidence="15">
    <location>
        <begin position="164"/>
        <end position="581"/>
    </location>
</feature>
<evidence type="ECO:0000256" key="6">
    <source>
        <dbReference type="ARBA" id="ARBA00022833"/>
    </source>
</evidence>
<dbReference type="InterPro" id="IPR006171">
    <property type="entry name" value="TOPRIM_dom"/>
</dbReference>
<dbReference type="FunFam" id="3.40.50.140:FF:000001">
    <property type="entry name" value="DNA topoisomerase 1"/>
    <property type="match status" value="1"/>
</dbReference>
<feature type="active site" description="O-(5'-phospho-DNA)-tyrosine intermediate" evidence="12">
    <location>
        <position position="325"/>
    </location>
</feature>
<dbReference type="EC" id="5.6.2.1" evidence="12"/>
<keyword evidence="6" id="KW-0862">Zinc</keyword>
<dbReference type="InterPro" id="IPR003601">
    <property type="entry name" value="Topo_IA_2"/>
</dbReference>
<dbReference type="InterPro" id="IPR013498">
    <property type="entry name" value="Topo_IA_Znf"/>
</dbReference>
<dbReference type="InterPro" id="IPR013263">
    <property type="entry name" value="TopoI_Znr_bac"/>
</dbReference>
<evidence type="ECO:0000259" key="15">
    <source>
        <dbReference type="PROSITE" id="PS52039"/>
    </source>
</evidence>
<dbReference type="SMART" id="SM00437">
    <property type="entry name" value="TOP1Ac"/>
    <property type="match status" value="1"/>
</dbReference>
<evidence type="ECO:0000256" key="5">
    <source>
        <dbReference type="ARBA" id="ARBA00022771"/>
    </source>
</evidence>
<dbReference type="NCBIfam" id="TIGR01051">
    <property type="entry name" value="topA_bact"/>
    <property type="match status" value="1"/>
</dbReference>
<dbReference type="PANTHER" id="PTHR42785">
    <property type="entry name" value="DNA TOPOISOMERASE, TYPE IA, CORE"/>
    <property type="match status" value="1"/>
</dbReference>
<evidence type="ECO:0000256" key="4">
    <source>
        <dbReference type="ARBA" id="ARBA00022737"/>
    </source>
</evidence>
<dbReference type="Gene3D" id="2.20.25.10">
    <property type="match status" value="1"/>
</dbReference>
<dbReference type="InterPro" id="IPR013826">
    <property type="entry name" value="Topo_IA_cen_sub3"/>
</dbReference>
<dbReference type="SMART" id="SM00436">
    <property type="entry name" value="TOP1Bc"/>
    <property type="match status" value="1"/>
</dbReference>
<evidence type="ECO:0000313" key="17">
    <source>
        <dbReference type="Proteomes" id="UP000003798"/>
    </source>
</evidence>
<dbReference type="Gene3D" id="1.10.290.10">
    <property type="entry name" value="Topoisomerase I, domain 4"/>
    <property type="match status" value="1"/>
</dbReference>
<comment type="similarity">
    <text evidence="2 12">Belongs to the type IA topoisomerase family.</text>
</comment>
<dbReference type="Gene3D" id="1.10.460.10">
    <property type="entry name" value="Topoisomerase I, domain 2"/>
    <property type="match status" value="1"/>
</dbReference>
<evidence type="ECO:0000256" key="1">
    <source>
        <dbReference type="ARBA" id="ARBA00000213"/>
    </source>
</evidence>
<feature type="site" description="Interaction with DNA" evidence="12">
    <location>
        <position position="33"/>
    </location>
</feature>
<evidence type="ECO:0000256" key="8">
    <source>
        <dbReference type="ARBA" id="ARBA00023029"/>
    </source>
</evidence>
<dbReference type="SUPFAM" id="SSF57783">
    <property type="entry name" value="Zinc beta-ribbon"/>
    <property type="match status" value="3"/>
</dbReference>
<dbReference type="FunFam" id="3.30.65.10:FF:000002">
    <property type="entry name" value="DNA topoisomerase 1"/>
    <property type="match status" value="1"/>
</dbReference>
<evidence type="ECO:0000256" key="13">
    <source>
        <dbReference type="SAM" id="MobiDB-lite"/>
    </source>
</evidence>
<dbReference type="Gene3D" id="3.40.50.140">
    <property type="match status" value="1"/>
</dbReference>
<feature type="site" description="Interaction with DNA" evidence="12">
    <location>
        <position position="174"/>
    </location>
</feature>
<evidence type="ECO:0000256" key="12">
    <source>
        <dbReference type="HAMAP-Rule" id="MF_00952"/>
    </source>
</evidence>
<dbReference type="Pfam" id="PF21372">
    <property type="entry name" value="Zn_ribbon_bTOP1"/>
    <property type="match status" value="1"/>
</dbReference>
<organism evidence="16 17">
    <name type="scientific">Haemophilus influenzae R3021</name>
    <dbReference type="NCBI Taxonomy" id="375432"/>
    <lineage>
        <taxon>Bacteria</taxon>
        <taxon>Pseudomonadati</taxon>
        <taxon>Pseudomonadota</taxon>
        <taxon>Gammaproteobacteria</taxon>
        <taxon>Pasteurellales</taxon>
        <taxon>Pasteurellaceae</taxon>
        <taxon>Haemophilus</taxon>
    </lineage>
</organism>
<keyword evidence="3" id="KW-0479">Metal-binding</keyword>
<comment type="function">
    <text evidence="11 12">Releases the supercoiling and torsional tension of DNA, which is introduced during the DNA replication and transcription, by transiently cleaving and rejoining one strand of the DNA duplex. Introduces a single-strand break via transesterification at a target site in duplex DNA. The scissile phosphodiester is attacked by the catalytic tyrosine of the enzyme, resulting in the formation of a DNA-(5'-phosphotyrosyl)-enzyme intermediate and the expulsion of a 3'-OH DNA strand. The free DNA strand then undergoes passage around the unbroken strand, thus removing DNA supercoils. Finally, in the religation step, the DNA 3'-OH attacks the covalent intermediate to expel the active-site tyrosine and restore the DNA phosphodiester backbone.</text>
</comment>
<evidence type="ECO:0000313" key="16">
    <source>
        <dbReference type="EMBL" id="EDJ90554.1"/>
    </source>
</evidence>
<feature type="site" description="Interaction with DNA" evidence="12">
    <location>
        <position position="327"/>
    </location>
</feature>
<dbReference type="GO" id="GO:0003917">
    <property type="term" value="F:DNA topoisomerase type I (single strand cut, ATP-independent) activity"/>
    <property type="evidence" value="ECO:0007669"/>
    <property type="project" value="UniProtKB-UniRule"/>
</dbReference>
<evidence type="ECO:0000256" key="10">
    <source>
        <dbReference type="ARBA" id="ARBA00023235"/>
    </source>
</evidence>
<comment type="caution">
    <text evidence="12">Lacks conserved residue(s) required for the propagation of feature annotation.</text>
</comment>
<dbReference type="Gene3D" id="2.70.20.10">
    <property type="entry name" value="Topoisomerase I, domain 3"/>
    <property type="match status" value="1"/>
</dbReference>
<dbReference type="GO" id="GO:0006265">
    <property type="term" value="P:DNA topological change"/>
    <property type="evidence" value="ECO:0007669"/>
    <property type="project" value="UniProtKB-UniRule"/>
</dbReference>
<dbReference type="InterPro" id="IPR023405">
    <property type="entry name" value="Topo_IA_core_domain"/>
</dbReference>
<dbReference type="InterPro" id="IPR003602">
    <property type="entry name" value="Topo_IA_DNA-bd_dom"/>
</dbReference>
<dbReference type="InterPro" id="IPR013825">
    <property type="entry name" value="Topo_IA_cen_sub2"/>
</dbReference>
<keyword evidence="7" id="KW-0460">Magnesium</keyword>
<dbReference type="Pfam" id="PF01396">
    <property type="entry name" value="Zn_ribbon_Top1"/>
    <property type="match status" value="2"/>
</dbReference>
<dbReference type="SUPFAM" id="SSF56712">
    <property type="entry name" value="Prokaryotic type I DNA topoisomerase"/>
    <property type="match status" value="1"/>
</dbReference>
<keyword evidence="9 12" id="KW-0238">DNA-binding</keyword>
<comment type="catalytic activity">
    <reaction evidence="1 12">
        <text>ATP-independent breakage of single-stranded DNA, followed by passage and rejoining.</text>
        <dbReference type="EC" id="5.6.2.1"/>
    </reaction>
</comment>
<dbReference type="Gene3D" id="3.30.65.10">
    <property type="entry name" value="Bacterial Topoisomerase I, domain 1"/>
    <property type="match status" value="3"/>
</dbReference>
<dbReference type="AlphaFoldDB" id="A4N5H6"/>
<name>A4N5H6_HAEIF</name>
<feature type="region of interest" description="Interaction with DNA" evidence="12">
    <location>
        <begin position="198"/>
        <end position="203"/>
    </location>
</feature>
<evidence type="ECO:0000256" key="3">
    <source>
        <dbReference type="ARBA" id="ARBA00022723"/>
    </source>
</evidence>
<keyword evidence="5" id="KW-0863">Zinc-finger</keyword>
<dbReference type="InterPro" id="IPR028612">
    <property type="entry name" value="Topoisom_1_IA"/>
</dbReference>
<dbReference type="PROSITE" id="PS50880">
    <property type="entry name" value="TOPRIM"/>
    <property type="match status" value="1"/>
</dbReference>
<dbReference type="InterPro" id="IPR005733">
    <property type="entry name" value="TopoI_bac-type"/>
</dbReference>
<feature type="domain" description="Toprim" evidence="14">
    <location>
        <begin position="3"/>
        <end position="148"/>
    </location>
</feature>
<dbReference type="InterPro" id="IPR013824">
    <property type="entry name" value="Topo_IA_cen_sub1"/>
</dbReference>
<feature type="site" description="Interaction with DNA" evidence="12">
    <location>
        <position position="175"/>
    </location>
</feature>
<dbReference type="GO" id="GO:0008270">
    <property type="term" value="F:zinc ion binding"/>
    <property type="evidence" value="ECO:0007669"/>
    <property type="project" value="UniProtKB-KW"/>
</dbReference>
<dbReference type="Pfam" id="PF08272">
    <property type="entry name" value="Zn_Ribbon_Topo"/>
    <property type="match status" value="2"/>
</dbReference>
<evidence type="ECO:0000256" key="2">
    <source>
        <dbReference type="ARBA" id="ARBA00009446"/>
    </source>
</evidence>
<dbReference type="GO" id="GO:0003677">
    <property type="term" value="F:DNA binding"/>
    <property type="evidence" value="ECO:0007669"/>
    <property type="project" value="UniProtKB-KW"/>
</dbReference>
<evidence type="ECO:0000256" key="9">
    <source>
        <dbReference type="ARBA" id="ARBA00023125"/>
    </source>
</evidence>
<dbReference type="PROSITE" id="PS00396">
    <property type="entry name" value="TOPO_IA_1"/>
    <property type="match status" value="1"/>
</dbReference>
<dbReference type="GO" id="GO:0005694">
    <property type="term" value="C:chromosome"/>
    <property type="evidence" value="ECO:0007669"/>
    <property type="project" value="InterPro"/>
</dbReference>
<dbReference type="PANTHER" id="PTHR42785:SF1">
    <property type="entry name" value="DNA TOPOISOMERASE"/>
    <property type="match status" value="1"/>
</dbReference>
<feature type="site" description="Interaction with DNA" evidence="12">
    <location>
        <position position="190"/>
    </location>
</feature>
<dbReference type="InterPro" id="IPR013497">
    <property type="entry name" value="Topo_IA_cen"/>
</dbReference>
<dbReference type="CDD" id="cd00186">
    <property type="entry name" value="TOP1Ac"/>
    <property type="match status" value="1"/>
</dbReference>
<dbReference type="SMART" id="SM00493">
    <property type="entry name" value="TOPRIM"/>
    <property type="match status" value="1"/>
</dbReference>
<feature type="region of interest" description="Disordered" evidence="13">
    <location>
        <begin position="38"/>
        <end position="57"/>
    </location>
</feature>
<dbReference type="InterPro" id="IPR049330">
    <property type="entry name" value="TOP1_Znf"/>
</dbReference>
<reference evidence="16 17" key="1">
    <citation type="journal article" date="2007" name="Genome Biol.">
        <title>Characterization and modeling of the Haemophilus influenzae core and supragenomes based on the complete genomic sequences of Rd and 12 clinical nontypeable strains.</title>
        <authorList>
            <person name="Hogg J.S."/>
            <person name="Hu F.Z."/>
            <person name="Janto B."/>
            <person name="Boissy R."/>
            <person name="Hayes J."/>
            <person name="Keefe R."/>
            <person name="Post J.C."/>
            <person name="Ehrlich G.D."/>
        </authorList>
    </citation>
    <scope>NUCLEOTIDE SEQUENCE [LARGE SCALE GENOMIC DNA]</scope>
    <source>
        <strain evidence="16 17">R3021</strain>
    </source>
</reference>
<dbReference type="Pfam" id="PF01751">
    <property type="entry name" value="Toprim"/>
    <property type="match status" value="1"/>
</dbReference>
<keyword evidence="10 12" id="KW-0413">Isomerase</keyword>
<sequence length="894" mass="101455">MRKSLVIVESPAKAKTINKYLGSQYVVKSSVGHIRDLPTVGSSTGEKAKPISTKGMDAEEKVRIKAEKERNALVKRMGIDPYHDWKANYQILPGKEKVVSELKSLAKKVDHIYLATDLDREGEAIAWHLREVIGGNDDRFSRVVFNEITKNAIKQAFEKPEQLNMDRVNAQQTRRFLDRVVGFMVSPLLWKKVARGLSAGRVQSVAVKLLVEREREIKAFQPEEYWEVAILTNNQNKQAIRLDVTDYKGKKFDPKNQKEAQSAVEFLNVSDYVVTNLETKPTSSRPRAPFITSTLQQTASTRLGFGVKKTMMLAQRLYEAGYITYMRTDSTNLSQDALNMVRSYIENHFGVQYLPEKPNFYSSKENAQEAHEAIRPSDIRALPESLEGMEKDAVRLYDLIWRQFLACQMPPAQYDSSTLTVTAGDYTLKAKGRILRFDGWTKVLPQIGKNPEDQELPSVAVSEKLALKEVQPTQHFTKPPARFTEAALVKELEKRGIGRPSTYAAIISTIQERGYVRTDNRRFYAEKMGEIVTDRLNESFGELMNYDFTANMEDTLDKIASGSVNWKTELNQFFKDFSSQLSKAELDELEGGMRPNSLVETDIKCPTCDRKMAIRTASTGVFLGCTGYALSPKERCKTTINLIPEAELLNVLDESSETKALMDRKRCTKCGTAMDSYVIDAHRKIHICGNNPNCDGYLIEEGSFKIKGYDGPVVECDKCGADMHLKLGRFGKYMGCTNCDNTRKILKNGEVAPPKEEPVHFPELKCEKSDAYFVLRDGASGVFMSAHNFPKSRETRPVKISELVQYRERLPEKLAYLADAPQKDPEGNEAIVRFSRKEKKQYVTSEKEGKATKWIVDFTNGKWVERKNNKKSAVNYRTFLFVINFLDYLKIKGL</sequence>
<dbReference type="EMBL" id="AAZE01000012">
    <property type="protein sequence ID" value="EDJ90554.1"/>
    <property type="molecule type" value="Genomic_DNA"/>
</dbReference>
<dbReference type="PROSITE" id="PS52039">
    <property type="entry name" value="TOPO_IA_2"/>
    <property type="match status" value="1"/>
</dbReference>
<dbReference type="Proteomes" id="UP000003798">
    <property type="component" value="Unassembled WGS sequence"/>
</dbReference>
<keyword evidence="8 12" id="KW-0799">Topoisomerase</keyword>
<dbReference type="InterPro" id="IPR023406">
    <property type="entry name" value="Topo_IA_AS"/>
</dbReference>
<dbReference type="PRINTS" id="PR00417">
    <property type="entry name" value="PRTPISMRASEI"/>
</dbReference>
<dbReference type="CDD" id="cd03363">
    <property type="entry name" value="TOPRIM_TopoIA_TopoI"/>
    <property type="match status" value="1"/>
</dbReference>
<dbReference type="Pfam" id="PF01131">
    <property type="entry name" value="Topoisom_bac"/>
    <property type="match status" value="1"/>
</dbReference>
<evidence type="ECO:0000256" key="7">
    <source>
        <dbReference type="ARBA" id="ARBA00022842"/>
    </source>
</evidence>
<accession>A4N5H6</accession>
<protein>
    <recommendedName>
        <fullName evidence="12">DNA topoisomerase 1</fullName>
        <ecNumber evidence="12">5.6.2.1</ecNumber>
    </recommendedName>
    <alternativeName>
        <fullName evidence="12">DNA topoisomerase I</fullName>
    </alternativeName>
</protein>
<feature type="site" description="Interaction with DNA" evidence="12">
    <location>
        <position position="178"/>
    </location>
</feature>
<feature type="site" description="Interaction with DNA" evidence="12">
    <location>
        <position position="513"/>
    </location>
</feature>
<proteinExistence type="inferred from homology"/>